<name>A0A1H9TNC1_9MICO</name>
<dbReference type="AlphaFoldDB" id="A0A1H9TNC1"/>
<evidence type="ECO:0000313" key="3">
    <source>
        <dbReference type="Proteomes" id="UP000199019"/>
    </source>
</evidence>
<evidence type="ECO:0000256" key="1">
    <source>
        <dbReference type="SAM" id="MobiDB-lite"/>
    </source>
</evidence>
<proteinExistence type="predicted"/>
<dbReference type="Proteomes" id="UP000199019">
    <property type="component" value="Unassembled WGS sequence"/>
</dbReference>
<sequence>MVTMPLDPELTDSDLGSEIELLADVIDVASEASGTLSQAQVDSVLGVRPVSAGEGRPHPTGATAGTEGSAG</sequence>
<accession>A0A1H9TNC1</accession>
<dbReference type="RefSeq" id="WP_091757103.1">
    <property type="nucleotide sequence ID" value="NZ_FOHB01000002.1"/>
</dbReference>
<dbReference type="STRING" id="587636.SAMN05216199_1682"/>
<organism evidence="2 3">
    <name type="scientific">Pedococcus cremeus</name>
    <dbReference type="NCBI Taxonomy" id="587636"/>
    <lineage>
        <taxon>Bacteria</taxon>
        <taxon>Bacillati</taxon>
        <taxon>Actinomycetota</taxon>
        <taxon>Actinomycetes</taxon>
        <taxon>Micrococcales</taxon>
        <taxon>Intrasporangiaceae</taxon>
        <taxon>Pedococcus</taxon>
    </lineage>
</organism>
<dbReference type="EMBL" id="FOHB01000002">
    <property type="protein sequence ID" value="SER98504.1"/>
    <property type="molecule type" value="Genomic_DNA"/>
</dbReference>
<keyword evidence="3" id="KW-1185">Reference proteome</keyword>
<evidence type="ECO:0000313" key="2">
    <source>
        <dbReference type="EMBL" id="SER98504.1"/>
    </source>
</evidence>
<gene>
    <name evidence="2" type="ORF">SAMN05216199_1682</name>
</gene>
<reference evidence="3" key="1">
    <citation type="submission" date="2016-10" db="EMBL/GenBank/DDBJ databases">
        <authorList>
            <person name="Varghese N."/>
            <person name="Submissions S."/>
        </authorList>
    </citation>
    <scope>NUCLEOTIDE SEQUENCE [LARGE SCALE GENOMIC DNA]</scope>
    <source>
        <strain evidence="3">CGMCC 1.6963</strain>
    </source>
</reference>
<feature type="region of interest" description="Disordered" evidence="1">
    <location>
        <begin position="49"/>
        <end position="71"/>
    </location>
</feature>
<feature type="compositionally biased region" description="Low complexity" evidence="1">
    <location>
        <begin position="60"/>
        <end position="71"/>
    </location>
</feature>
<protein>
    <submittedName>
        <fullName evidence="2">Uncharacterized protein</fullName>
    </submittedName>
</protein>